<keyword evidence="1" id="KW-1133">Transmembrane helix</keyword>
<feature type="transmembrane region" description="Helical" evidence="1">
    <location>
        <begin position="434"/>
        <end position="454"/>
    </location>
</feature>
<organism evidence="2">
    <name type="scientific">marine metagenome</name>
    <dbReference type="NCBI Taxonomy" id="408172"/>
    <lineage>
        <taxon>unclassified sequences</taxon>
        <taxon>metagenomes</taxon>
        <taxon>ecological metagenomes</taxon>
    </lineage>
</organism>
<proteinExistence type="predicted"/>
<keyword evidence="1" id="KW-0812">Transmembrane</keyword>
<reference evidence="2" key="1">
    <citation type="submission" date="2018-05" db="EMBL/GenBank/DDBJ databases">
        <authorList>
            <person name="Lanie J.A."/>
            <person name="Ng W.-L."/>
            <person name="Kazmierczak K.M."/>
            <person name="Andrzejewski T.M."/>
            <person name="Davidsen T.M."/>
            <person name="Wayne K.J."/>
            <person name="Tettelin H."/>
            <person name="Glass J.I."/>
            <person name="Rusch D."/>
            <person name="Podicherti R."/>
            <person name="Tsui H.-C.T."/>
            <person name="Winkler M.E."/>
        </authorList>
    </citation>
    <scope>NUCLEOTIDE SEQUENCE</scope>
</reference>
<evidence type="ECO:0000313" key="2">
    <source>
        <dbReference type="EMBL" id="SVB55108.1"/>
    </source>
</evidence>
<keyword evidence="1" id="KW-0472">Membrane</keyword>
<dbReference type="PANTHER" id="PTHR40940">
    <property type="entry name" value="PROTEIN BATD-RELATED"/>
    <property type="match status" value="1"/>
</dbReference>
<evidence type="ECO:0008006" key="3">
    <source>
        <dbReference type="Google" id="ProtNLM"/>
    </source>
</evidence>
<gene>
    <name evidence="2" type="ORF">METZ01_LOCUS207962</name>
</gene>
<dbReference type="Pfam" id="PF13584">
    <property type="entry name" value="BatD"/>
    <property type="match status" value="2"/>
</dbReference>
<name>A0A382EWR4_9ZZZZ</name>
<accession>A0A382EWR4</accession>
<protein>
    <recommendedName>
        <fullName evidence="3">Protein BatD</fullName>
    </recommendedName>
</protein>
<feature type="non-terminal residue" evidence="2">
    <location>
        <position position="489"/>
    </location>
</feature>
<dbReference type="AlphaFoldDB" id="A0A382EWR4"/>
<dbReference type="EMBL" id="UINC01046726">
    <property type="protein sequence ID" value="SVB55108.1"/>
    <property type="molecule type" value="Genomic_DNA"/>
</dbReference>
<dbReference type="InterPro" id="IPR025738">
    <property type="entry name" value="BatD"/>
</dbReference>
<dbReference type="PANTHER" id="PTHR40940:SF2">
    <property type="entry name" value="BATD"/>
    <property type="match status" value="1"/>
</dbReference>
<evidence type="ECO:0000256" key="1">
    <source>
        <dbReference type="SAM" id="Phobius"/>
    </source>
</evidence>
<sequence>MSSPANIQLSASVDKNQLTLEDSIELSIKIEGVRNPPMPELPALSDFRVRPAGTQSSTKIFNSDMRVTTTHKYLLIPKNEGTFVIGSAMLKLSGTIYKSNPITVTVEKPEPGKSKRNESVFTETSISKTNPFLNEQVVYTFKLFRRVEARNLNLSMPYDEAFFRKEDVGKAKRYSQVINGIAYDVDELPVALFPIKVGKSIIPPSMMELDLVYRAQENHRRDPFARFFNDPFFGGTTKSDHKILTTKPIEIDTQPLPKKGKPKEFGNLVGRFAISATIGKTNFESGDTTTLTVTVSGTGNVMDAALANPNLDGRFKIYSDQPTFRQTIHGNRIGGEKVFKFALVPYSSGEQTIPSISLSYFDPEKNKYTTASTRVINLTVKPGTHDDKLNLVQSGVSPTRQNGSAVSILARDILPIHTQLEHFESIAFDNHQRMIYITAILIPIVIYPFAAGYIRYAHQMNDDTSYSRRQGAYNKAKKKLDQLSASNPE</sequence>